<dbReference type="STRING" id="584708.Apau_1418"/>
<dbReference type="eggNOG" id="COG0575">
    <property type="taxonomic scope" value="Bacteria"/>
</dbReference>
<dbReference type="UniPathway" id="UPA00557">
    <property type="reaction ID" value="UER00614"/>
</dbReference>
<reference evidence="20 21" key="1">
    <citation type="journal article" date="2010" name="Stand. Genomic Sci.">
        <title>Non-contiguous finished genome sequence of Aminomonas paucivorans type strain (GLU-3).</title>
        <authorList>
            <person name="Pitluck S."/>
            <person name="Yasawong M."/>
            <person name="Held B."/>
            <person name="Lapidus A."/>
            <person name="Nolan M."/>
            <person name="Copeland A."/>
            <person name="Lucas S."/>
            <person name="Del Rio T.G."/>
            <person name="Tice H."/>
            <person name="Cheng J.F."/>
            <person name="Chertkov O."/>
            <person name="Goodwin L."/>
            <person name="Tapia R."/>
            <person name="Han C."/>
            <person name="Liolios K."/>
            <person name="Ivanova N."/>
            <person name="Mavromatis K."/>
            <person name="Ovchinnikova G."/>
            <person name="Pati A."/>
            <person name="Chen A."/>
            <person name="Palaniappan K."/>
            <person name="Land M."/>
            <person name="Hauser L."/>
            <person name="Chang Y.J."/>
            <person name="Jeffries C.D."/>
            <person name="Pukall R."/>
            <person name="Spring S."/>
            <person name="Rohde M."/>
            <person name="Sikorski J."/>
            <person name="Goker M."/>
            <person name="Woyke T."/>
            <person name="Bristow J."/>
            <person name="Eisen J.A."/>
            <person name="Markowitz V."/>
            <person name="Hugenholtz P."/>
            <person name="Kyrpides N.C."/>
            <person name="Klenk H.P."/>
        </authorList>
    </citation>
    <scope>NUCLEOTIDE SEQUENCE [LARGE SCALE GENOMIC DNA]</scope>
    <source>
        <strain evidence="20 21">DSM 12260</strain>
    </source>
</reference>
<keyword evidence="12 18" id="KW-0548">Nucleotidyltransferase</keyword>
<evidence type="ECO:0000256" key="19">
    <source>
        <dbReference type="SAM" id="Phobius"/>
    </source>
</evidence>
<organism evidence="20 21">
    <name type="scientific">Aminomonas paucivorans DSM 12260</name>
    <dbReference type="NCBI Taxonomy" id="584708"/>
    <lineage>
        <taxon>Bacteria</taxon>
        <taxon>Thermotogati</taxon>
        <taxon>Synergistota</taxon>
        <taxon>Synergistia</taxon>
        <taxon>Synergistales</taxon>
        <taxon>Synergistaceae</taxon>
        <taxon>Aminomonas</taxon>
    </lineage>
</organism>
<accession>E3D0L6</accession>
<keyword evidence="8" id="KW-1003">Cell membrane</keyword>
<feature type="transmembrane region" description="Helical" evidence="19">
    <location>
        <begin position="86"/>
        <end position="104"/>
    </location>
</feature>
<comment type="catalytic activity">
    <reaction evidence="1 18">
        <text>a 1,2-diacyl-sn-glycero-3-phosphate + CTP + H(+) = a CDP-1,2-diacyl-sn-glycerol + diphosphate</text>
        <dbReference type="Rhea" id="RHEA:16229"/>
        <dbReference type="ChEBI" id="CHEBI:15378"/>
        <dbReference type="ChEBI" id="CHEBI:33019"/>
        <dbReference type="ChEBI" id="CHEBI:37563"/>
        <dbReference type="ChEBI" id="CHEBI:58332"/>
        <dbReference type="ChEBI" id="CHEBI:58608"/>
        <dbReference type="EC" id="2.7.7.41"/>
    </reaction>
</comment>
<keyword evidence="9" id="KW-0444">Lipid biosynthesis</keyword>
<dbReference type="PANTHER" id="PTHR46382">
    <property type="entry name" value="PHOSPHATIDATE CYTIDYLYLTRANSFERASE"/>
    <property type="match status" value="1"/>
</dbReference>
<dbReference type="GO" id="GO:0004605">
    <property type="term" value="F:phosphatidate cytidylyltransferase activity"/>
    <property type="evidence" value="ECO:0007669"/>
    <property type="project" value="UniProtKB-EC"/>
</dbReference>
<evidence type="ECO:0000256" key="6">
    <source>
        <dbReference type="ARBA" id="ARBA00012487"/>
    </source>
</evidence>
<keyword evidence="16" id="KW-0594">Phospholipid biosynthesis</keyword>
<gene>
    <name evidence="20" type="ORF">Apau_1418</name>
</gene>
<evidence type="ECO:0000256" key="2">
    <source>
        <dbReference type="ARBA" id="ARBA00004651"/>
    </source>
</evidence>
<dbReference type="EMBL" id="CM001022">
    <property type="protein sequence ID" value="EFQ23837.1"/>
    <property type="molecule type" value="Genomic_DNA"/>
</dbReference>
<evidence type="ECO:0000256" key="10">
    <source>
        <dbReference type="ARBA" id="ARBA00022679"/>
    </source>
</evidence>
<dbReference type="InterPro" id="IPR000374">
    <property type="entry name" value="PC_trans"/>
</dbReference>
<evidence type="ECO:0000256" key="12">
    <source>
        <dbReference type="ARBA" id="ARBA00022695"/>
    </source>
</evidence>
<comment type="pathway">
    <text evidence="3 18">Phospholipid metabolism; CDP-diacylglycerol biosynthesis; CDP-diacylglycerol from sn-glycerol 3-phosphate: step 3/3.</text>
</comment>
<feature type="transmembrane region" description="Helical" evidence="19">
    <location>
        <begin position="36"/>
        <end position="55"/>
    </location>
</feature>
<evidence type="ECO:0000256" key="7">
    <source>
        <dbReference type="ARBA" id="ARBA00019373"/>
    </source>
</evidence>
<evidence type="ECO:0000256" key="13">
    <source>
        <dbReference type="ARBA" id="ARBA00022989"/>
    </source>
</evidence>
<dbReference type="GO" id="GO:0016024">
    <property type="term" value="P:CDP-diacylglycerol biosynthetic process"/>
    <property type="evidence" value="ECO:0007669"/>
    <property type="project" value="UniProtKB-UniPathway"/>
</dbReference>
<evidence type="ECO:0000256" key="16">
    <source>
        <dbReference type="ARBA" id="ARBA00023209"/>
    </source>
</evidence>
<evidence type="ECO:0000256" key="17">
    <source>
        <dbReference type="ARBA" id="ARBA00023264"/>
    </source>
</evidence>
<evidence type="ECO:0000256" key="4">
    <source>
        <dbReference type="ARBA" id="ARBA00005189"/>
    </source>
</evidence>
<evidence type="ECO:0000256" key="3">
    <source>
        <dbReference type="ARBA" id="ARBA00005119"/>
    </source>
</evidence>
<dbReference type="GO" id="GO:0005886">
    <property type="term" value="C:plasma membrane"/>
    <property type="evidence" value="ECO:0007669"/>
    <property type="project" value="UniProtKB-SubCell"/>
</dbReference>
<dbReference type="AlphaFoldDB" id="E3D0L6"/>
<keyword evidence="21" id="KW-1185">Reference proteome</keyword>
<dbReference type="HOGENOM" id="CLU_037294_3_3_0"/>
<keyword evidence="11 18" id="KW-0812">Transmembrane</keyword>
<evidence type="ECO:0000256" key="15">
    <source>
        <dbReference type="ARBA" id="ARBA00023136"/>
    </source>
</evidence>
<feature type="transmembrane region" description="Helical" evidence="19">
    <location>
        <begin position="12"/>
        <end position="30"/>
    </location>
</feature>
<sequence>MPGLGDSFREQLILRSMSSAFIVFLVLGALFAGGWFWIAVASAVALVSLWEFYALLSTKYKLSRGLGMAAGAILLWAAAADLSLSALLSVLSLIAFLVLLIEILRRQTTEESFALWNMGGTLAGIAYVVLPWSFMILIRAQTWGHLFLLTLFLCTWSCDVAAYLVGSRWGKTPLCERVSAKKTWEGFGGGVLCSLLCAGILAFWFEFPPLPLILLGLLCGVAGQLGDLGESVLKREAGVKDSGNLIPGHGGMLDRFDSILVNAALAFLIFEVIGR</sequence>
<evidence type="ECO:0000256" key="14">
    <source>
        <dbReference type="ARBA" id="ARBA00023098"/>
    </source>
</evidence>
<evidence type="ECO:0000256" key="1">
    <source>
        <dbReference type="ARBA" id="ARBA00001698"/>
    </source>
</evidence>
<feature type="transmembrane region" description="Helical" evidence="19">
    <location>
        <begin position="62"/>
        <end position="80"/>
    </location>
</feature>
<feature type="transmembrane region" description="Helical" evidence="19">
    <location>
        <begin position="144"/>
        <end position="165"/>
    </location>
</feature>
<dbReference type="OrthoDB" id="9799199at2"/>
<evidence type="ECO:0000256" key="8">
    <source>
        <dbReference type="ARBA" id="ARBA00022475"/>
    </source>
</evidence>
<evidence type="ECO:0000256" key="11">
    <source>
        <dbReference type="ARBA" id="ARBA00022692"/>
    </source>
</evidence>
<evidence type="ECO:0000256" key="18">
    <source>
        <dbReference type="RuleBase" id="RU003938"/>
    </source>
</evidence>
<evidence type="ECO:0000256" key="9">
    <source>
        <dbReference type="ARBA" id="ARBA00022516"/>
    </source>
</evidence>
<name>E3D0L6_9BACT</name>
<dbReference type="PANTHER" id="PTHR46382:SF1">
    <property type="entry name" value="PHOSPHATIDATE CYTIDYLYLTRANSFERASE"/>
    <property type="match status" value="1"/>
</dbReference>
<comment type="subcellular location">
    <subcellularLocation>
        <location evidence="2">Cell membrane</location>
        <topology evidence="2">Multi-pass membrane protein</topology>
    </subcellularLocation>
</comment>
<keyword evidence="14" id="KW-0443">Lipid metabolism</keyword>
<evidence type="ECO:0000313" key="20">
    <source>
        <dbReference type="EMBL" id="EFQ23837.1"/>
    </source>
</evidence>
<feature type="transmembrane region" description="Helical" evidence="19">
    <location>
        <begin position="116"/>
        <end position="138"/>
    </location>
</feature>
<dbReference type="EC" id="2.7.7.41" evidence="6 18"/>
<dbReference type="Proteomes" id="UP000005096">
    <property type="component" value="Chromosome"/>
</dbReference>
<evidence type="ECO:0000313" key="21">
    <source>
        <dbReference type="Proteomes" id="UP000005096"/>
    </source>
</evidence>
<evidence type="ECO:0000256" key="5">
    <source>
        <dbReference type="ARBA" id="ARBA00010185"/>
    </source>
</evidence>
<keyword evidence="15 19" id="KW-0472">Membrane</keyword>
<proteinExistence type="inferred from homology"/>
<keyword evidence="10 18" id="KW-0808">Transferase</keyword>
<comment type="pathway">
    <text evidence="4">Lipid metabolism.</text>
</comment>
<dbReference type="Pfam" id="PF01148">
    <property type="entry name" value="CTP_transf_1"/>
    <property type="match status" value="1"/>
</dbReference>
<keyword evidence="13 19" id="KW-1133">Transmembrane helix</keyword>
<keyword evidence="17" id="KW-1208">Phospholipid metabolism</keyword>
<dbReference type="PROSITE" id="PS01315">
    <property type="entry name" value="CDS"/>
    <property type="match status" value="1"/>
</dbReference>
<comment type="similarity">
    <text evidence="5 18">Belongs to the CDS family.</text>
</comment>
<feature type="transmembrane region" description="Helical" evidence="19">
    <location>
        <begin position="186"/>
        <end position="205"/>
    </location>
</feature>
<dbReference type="PaxDb" id="584708-Apau_1418"/>
<protein>
    <recommendedName>
        <fullName evidence="7 18">Phosphatidate cytidylyltransferase</fullName>
        <ecNumber evidence="6 18">2.7.7.41</ecNumber>
    </recommendedName>
</protein>